<keyword evidence="2" id="KW-0472">Membrane</keyword>
<evidence type="ECO:0000256" key="2">
    <source>
        <dbReference type="SAM" id="Phobius"/>
    </source>
</evidence>
<evidence type="ECO:0000313" key="4">
    <source>
        <dbReference type="Proteomes" id="UP000176445"/>
    </source>
</evidence>
<sequence length="155" mass="16566">MSTKGLLSVVIVLLVAGGVYWFVTDQKGSAPMDESASSNNEASSAMKMSPEAGRAVGKWQSADDAKFTREFREDSTVTDMYEGDAAATMTGTWSQVVDISAEPFEFPAVGGATFLKLVLGGDTLYFAVSTDTTVDKLVLINLSGRGNILTFNRMQ</sequence>
<reference evidence="3 4" key="1">
    <citation type="journal article" date="2016" name="Nat. Commun.">
        <title>Thousands of microbial genomes shed light on interconnected biogeochemical processes in an aquifer system.</title>
        <authorList>
            <person name="Anantharaman K."/>
            <person name="Brown C.T."/>
            <person name="Hug L.A."/>
            <person name="Sharon I."/>
            <person name="Castelle C.J."/>
            <person name="Probst A.J."/>
            <person name="Thomas B.C."/>
            <person name="Singh A."/>
            <person name="Wilkins M.J."/>
            <person name="Karaoz U."/>
            <person name="Brodie E.L."/>
            <person name="Williams K.H."/>
            <person name="Hubbard S.S."/>
            <person name="Banfield J.F."/>
        </authorList>
    </citation>
    <scope>NUCLEOTIDE SEQUENCE [LARGE SCALE GENOMIC DNA]</scope>
</reference>
<gene>
    <name evidence="3" type="ORF">A2704_05370</name>
</gene>
<evidence type="ECO:0000256" key="1">
    <source>
        <dbReference type="SAM" id="MobiDB-lite"/>
    </source>
</evidence>
<proteinExistence type="predicted"/>
<evidence type="ECO:0000313" key="3">
    <source>
        <dbReference type="EMBL" id="OGG50346.1"/>
    </source>
</evidence>
<keyword evidence="2" id="KW-1133">Transmembrane helix</keyword>
<organism evidence="3 4">
    <name type="scientific">Candidatus Kaiserbacteria bacterium RIFCSPHIGHO2_01_FULL_54_36b</name>
    <dbReference type="NCBI Taxonomy" id="1798483"/>
    <lineage>
        <taxon>Bacteria</taxon>
        <taxon>Candidatus Kaiseribacteriota</taxon>
    </lineage>
</organism>
<name>A0A1F6CMA7_9BACT</name>
<dbReference type="AlphaFoldDB" id="A0A1F6CMA7"/>
<comment type="caution">
    <text evidence="3">The sequence shown here is derived from an EMBL/GenBank/DDBJ whole genome shotgun (WGS) entry which is preliminary data.</text>
</comment>
<protein>
    <submittedName>
        <fullName evidence="3">Uncharacterized protein</fullName>
    </submittedName>
</protein>
<feature type="region of interest" description="Disordered" evidence="1">
    <location>
        <begin position="29"/>
        <end position="49"/>
    </location>
</feature>
<feature type="transmembrane region" description="Helical" evidence="2">
    <location>
        <begin position="6"/>
        <end position="23"/>
    </location>
</feature>
<feature type="compositionally biased region" description="Low complexity" evidence="1">
    <location>
        <begin position="34"/>
        <end position="45"/>
    </location>
</feature>
<accession>A0A1F6CMA7</accession>
<dbReference type="EMBL" id="MFKW01000052">
    <property type="protein sequence ID" value="OGG50346.1"/>
    <property type="molecule type" value="Genomic_DNA"/>
</dbReference>
<dbReference type="Proteomes" id="UP000176445">
    <property type="component" value="Unassembled WGS sequence"/>
</dbReference>
<keyword evidence="2" id="KW-0812">Transmembrane</keyword>